<name>A0AB39CCK9_9VIRU</name>
<protein>
    <submittedName>
        <fullName evidence="1">Uncharacterized protein</fullName>
    </submittedName>
</protein>
<evidence type="ECO:0000313" key="1">
    <source>
        <dbReference type="EMBL" id="XDJ14663.1"/>
    </source>
</evidence>
<organism evidence="1">
    <name type="scientific">Pseudomonas phage RVTF4</name>
    <dbReference type="NCBI Taxonomy" id="3236931"/>
    <lineage>
        <taxon>Viruses</taxon>
    </lineage>
</organism>
<proteinExistence type="predicted"/>
<reference evidence="1" key="1">
    <citation type="submission" date="2024-07" db="EMBL/GenBank/DDBJ databases">
        <authorList>
            <person name="Bringhurst R.M."/>
            <person name="Homer T.E."/>
        </authorList>
    </citation>
    <scope>NUCLEOTIDE SEQUENCE</scope>
</reference>
<sequence length="43" mass="4999">MSYIQPHILNLNDRIQAGLDRGDTLVLIITDDNKMYLKLEEPK</sequence>
<dbReference type="EMBL" id="PQ015378">
    <property type="protein sequence ID" value="XDJ14663.1"/>
    <property type="molecule type" value="Genomic_DNA"/>
</dbReference>
<accession>A0AB39CCK9</accession>